<proteinExistence type="predicted"/>
<feature type="region of interest" description="Disordered" evidence="1">
    <location>
        <begin position="92"/>
        <end position="115"/>
    </location>
</feature>
<dbReference type="Proteomes" id="UP000094569">
    <property type="component" value="Unassembled WGS sequence"/>
</dbReference>
<protein>
    <submittedName>
        <fullName evidence="2">Uncharacterized protein</fullName>
    </submittedName>
</protein>
<evidence type="ECO:0000256" key="1">
    <source>
        <dbReference type="SAM" id="MobiDB-lite"/>
    </source>
</evidence>
<sequence length="115" mass="12845">MGIFQRGRYPATFWLQGSRYHPTDSSSRSGRVLLHPQNDLFGDGLKKESRRACEDAAALLGPPVPHLGILMSLRSKTGQKNAEVIYPFVKTTDRETRQSNKPKGPPRVILTSRAK</sequence>
<gene>
    <name evidence="2" type="ORF">SI65_00159</name>
</gene>
<accession>A0A1E3BNM5</accession>
<evidence type="ECO:0000313" key="3">
    <source>
        <dbReference type="Proteomes" id="UP000094569"/>
    </source>
</evidence>
<dbReference type="EMBL" id="JXNT01000001">
    <property type="protein sequence ID" value="ODM22570.1"/>
    <property type="molecule type" value="Genomic_DNA"/>
</dbReference>
<dbReference type="VEuPathDB" id="FungiDB:SI65_00159"/>
<reference evidence="2 3" key="1">
    <citation type="journal article" date="2016" name="BMC Genomics">
        <title>Comparative genomic and transcriptomic analyses of the Fuzhuan brick tea-fermentation fungus Aspergillus cristatus.</title>
        <authorList>
            <person name="Ge Y."/>
            <person name="Wang Y."/>
            <person name="Liu Y."/>
            <person name="Tan Y."/>
            <person name="Ren X."/>
            <person name="Zhang X."/>
            <person name="Hyde K.D."/>
            <person name="Liu Y."/>
            <person name="Liu Z."/>
        </authorList>
    </citation>
    <scope>NUCLEOTIDE SEQUENCE [LARGE SCALE GENOMIC DNA]</scope>
    <source>
        <strain evidence="2 3">GZAAS20.1005</strain>
    </source>
</reference>
<name>A0A1E3BNM5_ASPCR</name>
<keyword evidence="3" id="KW-1185">Reference proteome</keyword>
<organism evidence="2 3">
    <name type="scientific">Aspergillus cristatus</name>
    <name type="common">Chinese Fuzhuan brick tea-fermentation fungus</name>
    <name type="synonym">Eurotium cristatum</name>
    <dbReference type="NCBI Taxonomy" id="573508"/>
    <lineage>
        <taxon>Eukaryota</taxon>
        <taxon>Fungi</taxon>
        <taxon>Dikarya</taxon>
        <taxon>Ascomycota</taxon>
        <taxon>Pezizomycotina</taxon>
        <taxon>Eurotiomycetes</taxon>
        <taxon>Eurotiomycetidae</taxon>
        <taxon>Eurotiales</taxon>
        <taxon>Aspergillaceae</taxon>
        <taxon>Aspergillus</taxon>
        <taxon>Aspergillus subgen. Aspergillus</taxon>
    </lineage>
</organism>
<evidence type="ECO:0000313" key="2">
    <source>
        <dbReference type="EMBL" id="ODM22570.1"/>
    </source>
</evidence>
<comment type="caution">
    <text evidence="2">The sequence shown here is derived from an EMBL/GenBank/DDBJ whole genome shotgun (WGS) entry which is preliminary data.</text>
</comment>
<dbReference type="AlphaFoldDB" id="A0A1E3BNM5"/>